<name>A0A6I4THM6_9SPHN</name>
<evidence type="ECO:0000313" key="4">
    <source>
        <dbReference type="EMBL" id="MXO95552.1"/>
    </source>
</evidence>
<evidence type="ECO:0000256" key="2">
    <source>
        <dbReference type="SAM" id="Phobius"/>
    </source>
</evidence>
<feature type="transmembrane region" description="Helical" evidence="2">
    <location>
        <begin position="308"/>
        <end position="327"/>
    </location>
</feature>
<comment type="caution">
    <text evidence="4">The sequence shown here is derived from an EMBL/GenBank/DDBJ whole genome shotgun (WGS) entry which is preliminary data.</text>
</comment>
<dbReference type="Pfam" id="PF05569">
    <property type="entry name" value="Peptidase_M56"/>
    <property type="match status" value="1"/>
</dbReference>
<feature type="transmembrane region" description="Helical" evidence="2">
    <location>
        <begin position="12"/>
        <end position="30"/>
    </location>
</feature>
<evidence type="ECO:0000313" key="5">
    <source>
        <dbReference type="Proteomes" id="UP000432727"/>
    </source>
</evidence>
<organism evidence="4 5">
    <name type="scientific">Qipengyuania aquimaris</name>
    <dbReference type="NCBI Taxonomy" id="255984"/>
    <lineage>
        <taxon>Bacteria</taxon>
        <taxon>Pseudomonadati</taxon>
        <taxon>Pseudomonadota</taxon>
        <taxon>Alphaproteobacteria</taxon>
        <taxon>Sphingomonadales</taxon>
        <taxon>Erythrobacteraceae</taxon>
        <taxon>Qipengyuania</taxon>
    </lineage>
</organism>
<dbReference type="AlphaFoldDB" id="A0A6I4THM6"/>
<protein>
    <recommendedName>
        <fullName evidence="3">Peptidase M56 domain-containing protein</fullName>
    </recommendedName>
</protein>
<dbReference type="PANTHER" id="PTHR34978">
    <property type="entry name" value="POSSIBLE SENSOR-TRANSDUCER PROTEIN BLAR"/>
    <property type="match status" value="1"/>
</dbReference>
<dbReference type="InterPro" id="IPR008756">
    <property type="entry name" value="Peptidase_M56"/>
</dbReference>
<dbReference type="OrthoDB" id="1628901at2"/>
<reference evidence="4 5" key="1">
    <citation type="submission" date="2019-12" db="EMBL/GenBank/DDBJ databases">
        <title>Genomic-based taxomic classification of the family Erythrobacteraceae.</title>
        <authorList>
            <person name="Xu L."/>
        </authorList>
    </citation>
    <scope>NUCLEOTIDE SEQUENCE [LARGE SCALE GENOMIC DNA]</scope>
    <source>
        <strain evidence="4 5">JCM 12189</strain>
    </source>
</reference>
<sequence length="564" mass="61859">MIELLREYWEWFLFDTLVWTGALIAMVMVLRRPVAKHFGSGAAYALWFIPLMRLFVPPLTLPAWMNLTPRTEVSFETAPLALDEAAGEPAGYFADMVANSPAPQTFADPTDFVLPLVAIWLVGAAVMLTRRFYLYFELRRDLLDDARPVGDVGSVRLIETPAISGPMAFGVLDRVIALPAGFMASRDRISRDLAIAHELAHHRGGDLIVNMAVQPLFAIHWFNPLGWLGWNALRRDQEAACDARVVAARPREERATYAGIIADFARHPQGTPRPALAAPMACPVLGDKSIIHRLRSLNMSDISPRRRIAGRATLASAFLAVPLTASVCFAEVSAMTPVDDVAVAEPAPLADFTYPLPPAPPEAPEVPGNIEVPAPPVAPLAPPAPDVERAQADAKRAMTEARRMHAEAKREEKRWAGEAYGEGRKVWADSRLAYAESRQDWADSRISYAEAKKEKAEAWSEARQEQLEAETEAAVAHAVAEAIAAVPEVIEKCVYPDRPVTTKVKANGKTVMYVCESAGDRLALSAIRGARKAIAKDRSLSAEIREEILRDLDEEIAELESSLS</sequence>
<dbReference type="RefSeq" id="WP_160594807.1">
    <property type="nucleotide sequence ID" value="NZ_WTYI01000001.1"/>
</dbReference>
<proteinExistence type="predicted"/>
<dbReference type="CDD" id="cd07341">
    <property type="entry name" value="M56_BlaR1_MecR1_like"/>
    <property type="match status" value="1"/>
</dbReference>
<dbReference type="Proteomes" id="UP000432727">
    <property type="component" value="Unassembled WGS sequence"/>
</dbReference>
<evidence type="ECO:0000259" key="3">
    <source>
        <dbReference type="Pfam" id="PF05569"/>
    </source>
</evidence>
<keyword evidence="2" id="KW-0472">Membrane</keyword>
<keyword evidence="2" id="KW-1133">Transmembrane helix</keyword>
<feature type="transmembrane region" description="Helical" evidence="2">
    <location>
        <begin position="112"/>
        <end position="133"/>
    </location>
</feature>
<dbReference type="PANTHER" id="PTHR34978:SF3">
    <property type="entry name" value="SLR0241 PROTEIN"/>
    <property type="match status" value="1"/>
</dbReference>
<feature type="coiled-coil region" evidence="1">
    <location>
        <begin position="387"/>
        <end position="414"/>
    </location>
</feature>
<feature type="transmembrane region" description="Helical" evidence="2">
    <location>
        <begin position="42"/>
        <end position="65"/>
    </location>
</feature>
<keyword evidence="1" id="KW-0175">Coiled coil</keyword>
<dbReference type="InterPro" id="IPR052173">
    <property type="entry name" value="Beta-lactam_resp_regulator"/>
</dbReference>
<dbReference type="EMBL" id="WTYI01000001">
    <property type="protein sequence ID" value="MXO95552.1"/>
    <property type="molecule type" value="Genomic_DNA"/>
</dbReference>
<gene>
    <name evidence="4" type="ORF">GRI34_03855</name>
</gene>
<accession>A0A6I4THM6</accession>
<feature type="domain" description="Peptidase M56" evidence="3">
    <location>
        <begin position="11"/>
        <end position="270"/>
    </location>
</feature>
<keyword evidence="5" id="KW-1185">Reference proteome</keyword>
<evidence type="ECO:0000256" key="1">
    <source>
        <dbReference type="SAM" id="Coils"/>
    </source>
</evidence>
<keyword evidence="2" id="KW-0812">Transmembrane</keyword>